<evidence type="ECO:0000313" key="2">
    <source>
        <dbReference type="EMBL" id="MBW0569008.1"/>
    </source>
</evidence>
<protein>
    <submittedName>
        <fullName evidence="2">Uncharacterized protein</fullName>
    </submittedName>
</protein>
<sequence>MHLCTKLGIPCIHSSTTDAFQQEHKKFLFVVQPFQPPSQRSSFPRRPCEDSFVVSYDESIPKLEWTPGPQTGRQEQFWTISPVPSSVDLSNPPPRPPSNGHFTPQLEQCHYLDNEGWQWQEDI</sequence>
<organism evidence="2 3">
    <name type="scientific">Austropuccinia psidii MF-1</name>
    <dbReference type="NCBI Taxonomy" id="1389203"/>
    <lineage>
        <taxon>Eukaryota</taxon>
        <taxon>Fungi</taxon>
        <taxon>Dikarya</taxon>
        <taxon>Basidiomycota</taxon>
        <taxon>Pucciniomycotina</taxon>
        <taxon>Pucciniomycetes</taxon>
        <taxon>Pucciniales</taxon>
        <taxon>Sphaerophragmiaceae</taxon>
        <taxon>Austropuccinia</taxon>
    </lineage>
</organism>
<gene>
    <name evidence="2" type="ORF">O181_108723</name>
</gene>
<dbReference type="EMBL" id="AVOT02083650">
    <property type="protein sequence ID" value="MBW0569008.1"/>
    <property type="molecule type" value="Genomic_DNA"/>
</dbReference>
<keyword evidence="3" id="KW-1185">Reference proteome</keyword>
<evidence type="ECO:0000313" key="3">
    <source>
        <dbReference type="Proteomes" id="UP000765509"/>
    </source>
</evidence>
<dbReference type="AlphaFoldDB" id="A0A9Q3JUR3"/>
<name>A0A9Q3JUR3_9BASI</name>
<dbReference type="Proteomes" id="UP000765509">
    <property type="component" value="Unassembled WGS sequence"/>
</dbReference>
<feature type="region of interest" description="Disordered" evidence="1">
    <location>
        <begin position="83"/>
        <end position="104"/>
    </location>
</feature>
<evidence type="ECO:0000256" key="1">
    <source>
        <dbReference type="SAM" id="MobiDB-lite"/>
    </source>
</evidence>
<comment type="caution">
    <text evidence="2">The sequence shown here is derived from an EMBL/GenBank/DDBJ whole genome shotgun (WGS) entry which is preliminary data.</text>
</comment>
<accession>A0A9Q3JUR3</accession>
<reference evidence="2" key="1">
    <citation type="submission" date="2021-03" db="EMBL/GenBank/DDBJ databases">
        <title>Draft genome sequence of rust myrtle Austropuccinia psidii MF-1, a brazilian biotype.</title>
        <authorList>
            <person name="Quecine M.C."/>
            <person name="Pachon D.M.R."/>
            <person name="Bonatelli M.L."/>
            <person name="Correr F.H."/>
            <person name="Franceschini L.M."/>
            <person name="Leite T.F."/>
            <person name="Margarido G.R.A."/>
            <person name="Almeida C.A."/>
            <person name="Ferrarezi J.A."/>
            <person name="Labate C.A."/>
        </authorList>
    </citation>
    <scope>NUCLEOTIDE SEQUENCE</scope>
    <source>
        <strain evidence="2">MF-1</strain>
    </source>
</reference>
<proteinExistence type="predicted"/>